<sequence>MPFLSHTSVGRVDQSFMPQAMVETITCLCSSTAAAQRWWTCARCAMGVRRQSDSIGPSRSESDPASSFSEVCRHATAHRRPMTGGAFLWGYGVALSTLAILVSRRKLLMLSIGAGSEKLPVAAHLVL</sequence>
<dbReference type="Proteomes" id="UP000315783">
    <property type="component" value="Unassembled WGS sequence"/>
</dbReference>
<organism evidence="2 3">
    <name type="scientific">Cordyceps javanica</name>
    <dbReference type="NCBI Taxonomy" id="43265"/>
    <lineage>
        <taxon>Eukaryota</taxon>
        <taxon>Fungi</taxon>
        <taxon>Dikarya</taxon>
        <taxon>Ascomycota</taxon>
        <taxon>Pezizomycotina</taxon>
        <taxon>Sordariomycetes</taxon>
        <taxon>Hypocreomycetidae</taxon>
        <taxon>Hypocreales</taxon>
        <taxon>Cordycipitaceae</taxon>
        <taxon>Cordyceps</taxon>
    </lineage>
</organism>
<keyword evidence="3" id="KW-1185">Reference proteome</keyword>
<feature type="transmembrane region" description="Helical" evidence="1">
    <location>
        <begin position="86"/>
        <end position="103"/>
    </location>
</feature>
<evidence type="ECO:0000313" key="2">
    <source>
        <dbReference type="EMBL" id="TQV99775.1"/>
    </source>
</evidence>
<protein>
    <submittedName>
        <fullName evidence="2">Uncharacterized protein</fullName>
    </submittedName>
</protein>
<keyword evidence="1" id="KW-1133">Transmembrane helix</keyword>
<evidence type="ECO:0000313" key="3">
    <source>
        <dbReference type="Proteomes" id="UP000315783"/>
    </source>
</evidence>
<reference evidence="2 3" key="1">
    <citation type="journal article" date="2019" name="Appl. Microbiol. Biotechnol.">
        <title>Genome sequence of Isaria javanica and comparative genome analysis insights into family S53 peptidase evolution in fungal entomopathogens.</title>
        <authorList>
            <person name="Lin R."/>
            <person name="Zhang X."/>
            <person name="Xin B."/>
            <person name="Zou M."/>
            <person name="Gao Y."/>
            <person name="Qin F."/>
            <person name="Hu Q."/>
            <person name="Xie B."/>
            <person name="Cheng X."/>
        </authorList>
    </citation>
    <scope>NUCLEOTIDE SEQUENCE [LARGE SCALE GENOMIC DNA]</scope>
    <source>
        <strain evidence="2 3">IJ1G</strain>
    </source>
</reference>
<accession>A0A545VDI2</accession>
<dbReference type="AlphaFoldDB" id="A0A545VDI2"/>
<name>A0A545VDI2_9HYPO</name>
<proteinExistence type="predicted"/>
<evidence type="ECO:0000256" key="1">
    <source>
        <dbReference type="SAM" id="Phobius"/>
    </source>
</evidence>
<comment type="caution">
    <text evidence="2">The sequence shown here is derived from an EMBL/GenBank/DDBJ whole genome shotgun (WGS) entry which is preliminary data.</text>
</comment>
<keyword evidence="1" id="KW-0472">Membrane</keyword>
<keyword evidence="1" id="KW-0812">Transmembrane</keyword>
<gene>
    <name evidence="2" type="ORF">IF1G_01990</name>
</gene>
<dbReference type="EMBL" id="SPUK01000002">
    <property type="protein sequence ID" value="TQV99775.1"/>
    <property type="molecule type" value="Genomic_DNA"/>
</dbReference>